<evidence type="ECO:0000256" key="6">
    <source>
        <dbReference type="ARBA" id="ARBA00023136"/>
    </source>
</evidence>
<comment type="subcellular location">
    <subcellularLocation>
        <location evidence="1">Cell membrane</location>
        <topology evidence="1">Multi-pass membrane protein</topology>
    </subcellularLocation>
</comment>
<keyword evidence="4 7" id="KW-0812">Transmembrane</keyword>
<feature type="transmembrane region" description="Helical" evidence="7">
    <location>
        <begin position="360"/>
        <end position="382"/>
    </location>
</feature>
<feature type="domain" description="MotA/TolQ/ExbB proton channel" evidence="8">
    <location>
        <begin position="328"/>
        <end position="439"/>
    </location>
</feature>
<keyword evidence="6 7" id="KW-0472">Membrane</keyword>
<gene>
    <name evidence="9" type="ORF">METZ01_LOCUS48283</name>
</gene>
<dbReference type="EMBL" id="UINC01002324">
    <property type="protein sequence ID" value="SUZ95429.1"/>
    <property type="molecule type" value="Genomic_DNA"/>
</dbReference>
<proteinExistence type="inferred from homology"/>
<name>A0A381RWH4_9ZZZZ</name>
<dbReference type="Pfam" id="PF01618">
    <property type="entry name" value="MotA_ExbB"/>
    <property type="match status" value="1"/>
</dbReference>
<dbReference type="PANTHER" id="PTHR30625:SF11">
    <property type="entry name" value="MOTA_TOLQ_EXBB PROTON CHANNEL DOMAIN-CONTAINING PROTEIN"/>
    <property type="match status" value="1"/>
</dbReference>
<sequence length="454" mass="49823">MKKILLIISTVLLLFTYGLGQAQEDANSMNELLLQIEQGQARDSEEAKQREARFAAARNQQQKLLNDSRTERNRQEGISERLENTFASNQQKIVDAREALDKRLGALKELFGVLQTVSGDAITRFEGSLTNIQYPNRSQFLVDLGSKMASASSLASIEEIEQLWYELQREITEQGKVVKFTTEYATADGERITDDIVRVGVFNIVFEDGYLQYDEQTGNVTELQRQPEQGKYTGSAEDMVDETEGYVPFGLDVTRGGILSLLVESPTIGERIEQGGIVGYCIIALGFIGLGIAIWRWFALTTDGRKVSAQLKRDTASTDNPLGRVLTAYEVNAKADTETMELKLSEAALKEMPELTKGLLFIKVIAAVAPLMGLLGTVTGMIKTFQVITLYGAGDPKLMAGGISQALMTTVLGLCVAIPMVLLHTLVSGQSRKIINILQSQSAGIVAQHSERNA</sequence>
<evidence type="ECO:0000256" key="3">
    <source>
        <dbReference type="ARBA" id="ARBA00022475"/>
    </source>
</evidence>
<dbReference type="AlphaFoldDB" id="A0A381RWH4"/>
<dbReference type="InterPro" id="IPR050790">
    <property type="entry name" value="ExbB/TolQ_transport"/>
</dbReference>
<dbReference type="InterPro" id="IPR017270">
    <property type="entry name" value="MotA/TolQ/ExbB-rel"/>
</dbReference>
<accession>A0A381RWH4</accession>
<keyword evidence="3" id="KW-1003">Cell membrane</keyword>
<evidence type="ECO:0000256" key="4">
    <source>
        <dbReference type="ARBA" id="ARBA00022692"/>
    </source>
</evidence>
<evidence type="ECO:0000256" key="2">
    <source>
        <dbReference type="ARBA" id="ARBA00010442"/>
    </source>
</evidence>
<reference evidence="9" key="1">
    <citation type="submission" date="2018-05" db="EMBL/GenBank/DDBJ databases">
        <authorList>
            <person name="Lanie J.A."/>
            <person name="Ng W.-L."/>
            <person name="Kazmierczak K.M."/>
            <person name="Andrzejewski T.M."/>
            <person name="Davidsen T.M."/>
            <person name="Wayne K.J."/>
            <person name="Tettelin H."/>
            <person name="Glass J.I."/>
            <person name="Rusch D."/>
            <person name="Podicherti R."/>
            <person name="Tsui H.-C.T."/>
            <person name="Winkler M.E."/>
        </authorList>
    </citation>
    <scope>NUCLEOTIDE SEQUENCE</scope>
</reference>
<dbReference type="PIRSF" id="PIRSF037714">
    <property type="entry name" value="TolR"/>
    <property type="match status" value="1"/>
</dbReference>
<protein>
    <recommendedName>
        <fullName evidence="8">MotA/TolQ/ExbB proton channel domain-containing protein</fullName>
    </recommendedName>
</protein>
<feature type="transmembrane region" description="Helical" evidence="7">
    <location>
        <begin position="402"/>
        <end position="423"/>
    </location>
</feature>
<evidence type="ECO:0000256" key="7">
    <source>
        <dbReference type="SAM" id="Phobius"/>
    </source>
</evidence>
<evidence type="ECO:0000259" key="8">
    <source>
        <dbReference type="Pfam" id="PF01618"/>
    </source>
</evidence>
<dbReference type="GO" id="GO:0017038">
    <property type="term" value="P:protein import"/>
    <property type="evidence" value="ECO:0007669"/>
    <property type="project" value="TreeGrafter"/>
</dbReference>
<organism evidence="9">
    <name type="scientific">marine metagenome</name>
    <dbReference type="NCBI Taxonomy" id="408172"/>
    <lineage>
        <taxon>unclassified sequences</taxon>
        <taxon>metagenomes</taxon>
        <taxon>ecological metagenomes</taxon>
    </lineage>
</organism>
<dbReference type="InterPro" id="IPR002898">
    <property type="entry name" value="MotA_ExbB_proton_chnl"/>
</dbReference>
<evidence type="ECO:0000313" key="9">
    <source>
        <dbReference type="EMBL" id="SUZ95429.1"/>
    </source>
</evidence>
<feature type="transmembrane region" description="Helical" evidence="7">
    <location>
        <begin position="277"/>
        <end position="298"/>
    </location>
</feature>
<comment type="similarity">
    <text evidence="2">Belongs to the ExbB/TolQ family.</text>
</comment>
<evidence type="ECO:0000256" key="5">
    <source>
        <dbReference type="ARBA" id="ARBA00022989"/>
    </source>
</evidence>
<keyword evidence="5 7" id="KW-1133">Transmembrane helix</keyword>
<evidence type="ECO:0000256" key="1">
    <source>
        <dbReference type="ARBA" id="ARBA00004651"/>
    </source>
</evidence>
<dbReference type="PANTHER" id="PTHR30625">
    <property type="entry name" value="PROTEIN TOLQ"/>
    <property type="match status" value="1"/>
</dbReference>
<dbReference type="GO" id="GO:0005886">
    <property type="term" value="C:plasma membrane"/>
    <property type="evidence" value="ECO:0007669"/>
    <property type="project" value="UniProtKB-SubCell"/>
</dbReference>